<dbReference type="GeneID" id="9820035"/>
<dbReference type="OMA" id="YYECSIT"/>
<name>E3LIU9_CAERE</name>
<keyword evidence="4" id="KW-1185">Reference proteome</keyword>
<protein>
    <submittedName>
        <fullName evidence="3">Uncharacterized protein</fullName>
    </submittedName>
</protein>
<evidence type="ECO:0000256" key="2">
    <source>
        <dbReference type="SAM" id="SignalP"/>
    </source>
</evidence>
<dbReference type="HOGENOM" id="CLU_1171570_0_0_1"/>
<dbReference type="RefSeq" id="XP_003116156.2">
    <property type="nucleotide sequence ID" value="XM_003116108.2"/>
</dbReference>
<evidence type="ECO:0000313" key="4">
    <source>
        <dbReference type="Proteomes" id="UP000008281"/>
    </source>
</evidence>
<evidence type="ECO:0000313" key="3">
    <source>
        <dbReference type="EMBL" id="EFO95052.1"/>
    </source>
</evidence>
<sequence>MFSPLLTILAVIAITAYSSSGVFRYSRLDDSVCDTFNSKYVCSPLVKIAISFLGDPDALRVVCGMLRGRCSPEEMPCSEVSAEDLRRISEACGIVTDGGTTSRPSPTEEPEHTTISPPTGTTEDNSIHTTGTPPTGTPEPEEPPHTTLPDPGIPDSDHTTASPPTGTTEDNSIHTTGTPPTPTPETEEPPHTILPDPGIPACTSPPPTTTTRDPNAPPPTQVGYVCGGPIDVTNMPN</sequence>
<feature type="compositionally biased region" description="Polar residues" evidence="1">
    <location>
        <begin position="113"/>
        <end position="124"/>
    </location>
</feature>
<dbReference type="PRINTS" id="PR01217">
    <property type="entry name" value="PRICHEXTENSN"/>
</dbReference>
<feature type="compositionally biased region" description="Polar residues" evidence="1">
    <location>
        <begin position="159"/>
        <end position="174"/>
    </location>
</feature>
<reference evidence="3" key="1">
    <citation type="submission" date="2007-07" db="EMBL/GenBank/DDBJ databases">
        <title>PCAP assembly of the Caenorhabditis remanei genome.</title>
        <authorList>
            <consortium name="The Caenorhabditis remanei Sequencing Consortium"/>
            <person name="Wilson R.K."/>
        </authorList>
    </citation>
    <scope>NUCLEOTIDE SEQUENCE [LARGE SCALE GENOMIC DNA]</scope>
    <source>
        <strain evidence="3">PB4641</strain>
    </source>
</reference>
<accession>E3LIU9</accession>
<feature type="chain" id="PRO_5003172843" evidence="2">
    <location>
        <begin position="21"/>
        <end position="237"/>
    </location>
</feature>
<proteinExistence type="predicted"/>
<feature type="signal peptide" evidence="2">
    <location>
        <begin position="1"/>
        <end position="20"/>
    </location>
</feature>
<dbReference type="Proteomes" id="UP000008281">
    <property type="component" value="Unassembled WGS sequence"/>
</dbReference>
<feature type="region of interest" description="Disordered" evidence="1">
    <location>
        <begin position="93"/>
        <end position="237"/>
    </location>
</feature>
<dbReference type="KEGG" id="crq:GCK72_020455"/>
<dbReference type="EMBL" id="DS268409">
    <property type="protein sequence ID" value="EFO95052.1"/>
    <property type="molecule type" value="Genomic_DNA"/>
</dbReference>
<dbReference type="CTD" id="9820035"/>
<organism evidence="4">
    <name type="scientific">Caenorhabditis remanei</name>
    <name type="common">Caenorhabditis vulgaris</name>
    <dbReference type="NCBI Taxonomy" id="31234"/>
    <lineage>
        <taxon>Eukaryota</taxon>
        <taxon>Metazoa</taxon>
        <taxon>Ecdysozoa</taxon>
        <taxon>Nematoda</taxon>
        <taxon>Chromadorea</taxon>
        <taxon>Rhabditida</taxon>
        <taxon>Rhabditina</taxon>
        <taxon>Rhabditomorpha</taxon>
        <taxon>Rhabditoidea</taxon>
        <taxon>Rhabditidae</taxon>
        <taxon>Peloderinae</taxon>
        <taxon>Caenorhabditis</taxon>
    </lineage>
</organism>
<evidence type="ECO:0000256" key="1">
    <source>
        <dbReference type="SAM" id="MobiDB-lite"/>
    </source>
</evidence>
<dbReference type="AlphaFoldDB" id="E3LIU9"/>
<keyword evidence="2" id="KW-0732">Signal</keyword>
<dbReference type="InParanoid" id="E3LIU9"/>
<gene>
    <name evidence="3" type="ORF">CRE_09023</name>
</gene>